<gene>
    <name evidence="1" type="ORF">PACLA_8A018304</name>
</gene>
<dbReference type="AlphaFoldDB" id="A0A7D9JIE9"/>
<dbReference type="InterPro" id="IPR010998">
    <property type="entry name" value="Integrase_recombinase_N"/>
</dbReference>
<dbReference type="EMBL" id="CACRXK020016467">
    <property type="protein sequence ID" value="CAB4029869.1"/>
    <property type="molecule type" value="Genomic_DNA"/>
</dbReference>
<sequence length="235" mass="26369">GEQSHPLSNLQLAGWKLSANPMKQQTFQKRLETFCWRPGDKTCTSSAYASAWSKWVSWCDQRKINPLSTSIESILEFLTGQYKEGKAYRSINVYRSALSAVLALIDSWKVGSHPLVSQLLRGIFNLRPPQPKYSHTWKVSQLLGYIKSLGPNENLSLKNLSFKLVTLLGLTAPDRSSDLAKRDLRWRTFHPEGVSFSLSGLSKTSKPGDSPKTSFHAAFKEDKDLCPCSGMFKVL</sequence>
<organism evidence="1 2">
    <name type="scientific">Paramuricea clavata</name>
    <name type="common">Red gorgonian</name>
    <name type="synonym">Violescent sea-whip</name>
    <dbReference type="NCBI Taxonomy" id="317549"/>
    <lineage>
        <taxon>Eukaryota</taxon>
        <taxon>Metazoa</taxon>
        <taxon>Cnidaria</taxon>
        <taxon>Anthozoa</taxon>
        <taxon>Octocorallia</taxon>
        <taxon>Malacalcyonacea</taxon>
        <taxon>Plexauridae</taxon>
        <taxon>Paramuricea</taxon>
    </lineage>
</organism>
<evidence type="ECO:0000313" key="2">
    <source>
        <dbReference type="Proteomes" id="UP001152795"/>
    </source>
</evidence>
<name>A0A7D9JIE9_PARCT</name>
<proteinExistence type="predicted"/>
<feature type="non-terminal residue" evidence="1">
    <location>
        <position position="1"/>
    </location>
</feature>
<accession>A0A7D9JIE9</accession>
<reference evidence="1" key="1">
    <citation type="submission" date="2020-04" db="EMBL/GenBank/DDBJ databases">
        <authorList>
            <person name="Alioto T."/>
            <person name="Alioto T."/>
            <person name="Gomez Garrido J."/>
        </authorList>
    </citation>
    <scope>NUCLEOTIDE SEQUENCE</scope>
    <source>
        <strain evidence="1">A484AB</strain>
    </source>
</reference>
<evidence type="ECO:0000313" key="1">
    <source>
        <dbReference type="EMBL" id="CAB4029869.1"/>
    </source>
</evidence>
<dbReference type="Gene3D" id="1.10.150.130">
    <property type="match status" value="1"/>
</dbReference>
<dbReference type="OrthoDB" id="10064229at2759"/>
<comment type="caution">
    <text evidence="1">The sequence shown here is derived from an EMBL/GenBank/DDBJ whole genome shotgun (WGS) entry which is preliminary data.</text>
</comment>
<dbReference type="PANTHER" id="PTHR35617">
    <property type="entry name" value="PHAGE_INTEGRASE DOMAIN-CONTAINING PROTEIN"/>
    <property type="match status" value="1"/>
</dbReference>
<dbReference type="Proteomes" id="UP001152795">
    <property type="component" value="Unassembled WGS sequence"/>
</dbReference>
<dbReference type="SUPFAM" id="SSF47823">
    <property type="entry name" value="lambda integrase-like, N-terminal domain"/>
    <property type="match status" value="1"/>
</dbReference>
<dbReference type="PANTHER" id="PTHR35617:SF3">
    <property type="entry name" value="CORE-BINDING (CB) DOMAIN-CONTAINING PROTEIN"/>
    <property type="match status" value="1"/>
</dbReference>
<protein>
    <submittedName>
        <fullName evidence="1">Uncharacterized protein</fullName>
    </submittedName>
</protein>
<keyword evidence="2" id="KW-1185">Reference proteome</keyword>